<name>A0A0F7U6Y4_NEOCL</name>
<dbReference type="SUPFAM" id="SSF53335">
    <property type="entry name" value="S-adenosyl-L-methionine-dependent methyltransferases"/>
    <property type="match status" value="1"/>
</dbReference>
<dbReference type="GO" id="GO:0035241">
    <property type="term" value="F:protein-arginine omega-N monomethyltransferase activity"/>
    <property type="evidence" value="ECO:0007669"/>
    <property type="project" value="TreeGrafter"/>
</dbReference>
<keyword evidence="1 6" id="KW-0489">Methyltransferase</keyword>
<proteinExistence type="predicted"/>
<keyword evidence="3 6" id="KW-0949">S-adenosyl-L-methionine</keyword>
<dbReference type="AlphaFoldDB" id="A0A0F7U6Y4"/>
<evidence type="ECO:0000313" key="8">
    <source>
        <dbReference type="EMBL" id="CEL64881.1"/>
    </source>
</evidence>
<dbReference type="InterPro" id="IPR036236">
    <property type="entry name" value="Znf_C2H2_sf"/>
</dbReference>
<dbReference type="SUPFAM" id="SSF57667">
    <property type="entry name" value="beta-beta-alpha zinc fingers"/>
    <property type="match status" value="1"/>
</dbReference>
<evidence type="ECO:0000256" key="5">
    <source>
        <dbReference type="ARBA" id="ARBA00049303"/>
    </source>
</evidence>
<feature type="compositionally biased region" description="Basic and acidic residues" evidence="7">
    <location>
        <begin position="291"/>
        <end position="307"/>
    </location>
</feature>
<evidence type="ECO:0000256" key="1">
    <source>
        <dbReference type="ARBA" id="ARBA00022603"/>
    </source>
</evidence>
<evidence type="ECO:0000256" key="7">
    <source>
        <dbReference type="SAM" id="MobiDB-lite"/>
    </source>
</evidence>
<dbReference type="InterPro" id="IPR025799">
    <property type="entry name" value="Arg_MeTrfase"/>
</dbReference>
<evidence type="ECO:0000256" key="3">
    <source>
        <dbReference type="ARBA" id="ARBA00022691"/>
    </source>
</evidence>
<feature type="region of interest" description="Disordered" evidence="7">
    <location>
        <begin position="278"/>
        <end position="307"/>
    </location>
</feature>
<dbReference type="PANTHER" id="PTHR11006:SF122">
    <property type="entry name" value="ARGININE METHYLTRANSFERASE 8"/>
    <property type="match status" value="1"/>
</dbReference>
<dbReference type="InterPro" id="IPR029063">
    <property type="entry name" value="SAM-dependent_MTases_sf"/>
</dbReference>
<feature type="region of interest" description="Disordered" evidence="7">
    <location>
        <begin position="131"/>
        <end position="159"/>
    </location>
</feature>
<dbReference type="EMBL" id="LN714477">
    <property type="protein sequence ID" value="CEL64881.1"/>
    <property type="molecule type" value="Genomic_DNA"/>
</dbReference>
<dbReference type="GO" id="GO:0032259">
    <property type="term" value="P:methylation"/>
    <property type="evidence" value="ECO:0007669"/>
    <property type="project" value="UniProtKB-KW"/>
</dbReference>
<comment type="catalytic activity">
    <reaction evidence="4">
        <text>L-arginyl-[protein] + 2 S-adenosyl-L-methionine = N(omega),N(omega)-dimethyl-L-arginyl-[protein] + 2 S-adenosyl-L-homocysteine + 2 H(+)</text>
        <dbReference type="Rhea" id="RHEA:48096"/>
        <dbReference type="Rhea" id="RHEA-COMP:10532"/>
        <dbReference type="Rhea" id="RHEA-COMP:11991"/>
        <dbReference type="ChEBI" id="CHEBI:15378"/>
        <dbReference type="ChEBI" id="CHEBI:29965"/>
        <dbReference type="ChEBI" id="CHEBI:57856"/>
        <dbReference type="ChEBI" id="CHEBI:59789"/>
        <dbReference type="ChEBI" id="CHEBI:61897"/>
        <dbReference type="EC" id="2.1.1.319"/>
    </reaction>
    <physiologicalReaction direction="left-to-right" evidence="4">
        <dbReference type="Rhea" id="RHEA:48097"/>
    </physiologicalReaction>
</comment>
<dbReference type="GO" id="GO:0005634">
    <property type="term" value="C:nucleus"/>
    <property type="evidence" value="ECO:0007669"/>
    <property type="project" value="TreeGrafter"/>
</dbReference>
<dbReference type="GO" id="GO:0035242">
    <property type="term" value="F:protein-arginine omega-N asymmetric methyltransferase activity"/>
    <property type="evidence" value="ECO:0007669"/>
    <property type="project" value="UniProtKB-EC"/>
</dbReference>
<sequence>MPDTSSPPCRGVAENANTERETQGAASVEASDSARLFASPEAFLARRKYFESLGLLDGQERAREETDSEGEESVESEENDPQEDDDEEDEEDEGSERLLPPCFCLFCSFASHDLRRTLTHMRERHALNLEDPRGQWHPHRSVSSPPQISHPSTSFSTLGSRVELPPLDAYYRIALINYLRRLGPSPHERLQAFSEAARGETRGDALADAQEENATHFEAVSRAFLALRADAPCWREEQFLRPSWVEDRLLWEGCDSDNSEEESGANLAKKEKNGIAGLAGEGARDAQTANSEKRAEKEETRQEYASEEDRQYFAGYAELSIHREMISDAARTEAYRDFILQNGDLFAGKIVLDVGCGTGILSLFCAQAGARKVIGIDGATGIARVAEKIVKTNRFDHTVQILNAKVEDVVLVWADENSQRVEAIPREEFQKSPSRKVQVDVIVSEWMGYCLLFESMLYTVFHARDEYLKSDGLLVPSRAVMGVFGADCHSRIQQLRGQSFEKPIYGLDFSLLHLPDSFLLRHAEVAELPRDCLLSAPSPFCLINLYSATTEQVQSLRAPFSVDFTRRPSFLSLQSPVSPSSAHASPPCPTLTSLLIYFDCFFERAREGDAISFFEGASQAVGDGTGRSERPGEKETRGKHAGDACAGDRAHGRLPEGKEGFFCLSTSPLSPVTHWKQTLLHLRDARGVGVALTPRWAVCAGEQTETGARRTAPVEKLEGYLSLNPDPERSRSLVLTVEMRRLPFHDDNGEPQVAACVVNSFSVA</sequence>
<protein>
    <submittedName>
        <fullName evidence="8">Histone arginine methyltransferase PRMT3</fullName>
    </submittedName>
</protein>
<dbReference type="Pfam" id="PF06325">
    <property type="entry name" value="PrmA"/>
    <property type="match status" value="1"/>
</dbReference>
<evidence type="ECO:0000256" key="2">
    <source>
        <dbReference type="ARBA" id="ARBA00022679"/>
    </source>
</evidence>
<dbReference type="CDD" id="cd02440">
    <property type="entry name" value="AdoMet_MTases"/>
    <property type="match status" value="1"/>
</dbReference>
<accession>A0A0F7U6Y4</accession>
<dbReference type="FunFam" id="3.40.50.150:FF:000016">
    <property type="entry name" value="Protein arginine N-methyltransferase 6"/>
    <property type="match status" value="1"/>
</dbReference>
<gene>
    <name evidence="8" type="ORF">BN1204_007500</name>
</gene>
<dbReference type="PANTHER" id="PTHR11006">
    <property type="entry name" value="PROTEIN ARGININE N-METHYLTRANSFERASE"/>
    <property type="match status" value="1"/>
</dbReference>
<evidence type="ECO:0000256" key="6">
    <source>
        <dbReference type="PROSITE-ProRule" id="PRU01015"/>
    </source>
</evidence>
<evidence type="ECO:0000256" key="4">
    <source>
        <dbReference type="ARBA" id="ARBA00047384"/>
    </source>
</evidence>
<dbReference type="Gene3D" id="3.40.50.150">
    <property type="entry name" value="Vaccinia Virus protein VP39"/>
    <property type="match status" value="1"/>
</dbReference>
<feature type="compositionally biased region" description="Basic and acidic residues" evidence="7">
    <location>
        <begin position="626"/>
        <end position="650"/>
    </location>
</feature>
<feature type="region of interest" description="Disordered" evidence="7">
    <location>
        <begin position="1"/>
        <end position="36"/>
    </location>
</feature>
<feature type="compositionally biased region" description="Polar residues" evidence="7">
    <location>
        <begin position="141"/>
        <end position="159"/>
    </location>
</feature>
<feature type="region of interest" description="Disordered" evidence="7">
    <location>
        <begin position="54"/>
        <end position="96"/>
    </location>
</feature>
<feature type="compositionally biased region" description="Acidic residues" evidence="7">
    <location>
        <begin position="66"/>
        <end position="94"/>
    </location>
</feature>
<dbReference type="PROSITE" id="PS51678">
    <property type="entry name" value="SAM_MT_PRMT"/>
    <property type="match status" value="1"/>
</dbReference>
<reference evidence="8" key="1">
    <citation type="journal article" date="2015" name="PLoS ONE">
        <title>Comprehensive Evaluation of Toxoplasma gondii VEG and Neospora caninum LIV Genomes with Tachyzoite Stage Transcriptome and Proteome Defines Novel Transcript Features.</title>
        <authorList>
            <person name="Ramaprasad A."/>
            <person name="Mourier T."/>
            <person name="Naeem R."/>
            <person name="Malas T.B."/>
            <person name="Moussa E."/>
            <person name="Panigrahi A."/>
            <person name="Vermont S.J."/>
            <person name="Otto T.D."/>
            <person name="Wastling J."/>
            <person name="Pain A."/>
        </authorList>
    </citation>
    <scope>NUCLEOTIDE SEQUENCE</scope>
    <source>
        <strain evidence="8">Liverpool</strain>
    </source>
</reference>
<organism evidence="8">
    <name type="scientific">Neospora caninum (strain Liverpool)</name>
    <dbReference type="NCBI Taxonomy" id="572307"/>
    <lineage>
        <taxon>Eukaryota</taxon>
        <taxon>Sar</taxon>
        <taxon>Alveolata</taxon>
        <taxon>Apicomplexa</taxon>
        <taxon>Conoidasida</taxon>
        <taxon>Coccidia</taxon>
        <taxon>Eucoccidiorida</taxon>
        <taxon>Eimeriorina</taxon>
        <taxon>Sarcocystidae</taxon>
        <taxon>Neospora</taxon>
    </lineage>
</organism>
<keyword evidence="2 6" id="KW-0808">Transferase</keyword>
<dbReference type="GO" id="GO:0042054">
    <property type="term" value="F:histone methyltransferase activity"/>
    <property type="evidence" value="ECO:0007669"/>
    <property type="project" value="TreeGrafter"/>
</dbReference>
<comment type="catalytic activity">
    <reaction evidence="5">
        <text>L-arginyl-[protein] + S-adenosyl-L-methionine = N(omega)-methyl-L-arginyl-[protein] + S-adenosyl-L-homocysteine + H(+)</text>
        <dbReference type="Rhea" id="RHEA:48100"/>
        <dbReference type="Rhea" id="RHEA-COMP:10532"/>
        <dbReference type="Rhea" id="RHEA-COMP:11990"/>
        <dbReference type="ChEBI" id="CHEBI:15378"/>
        <dbReference type="ChEBI" id="CHEBI:29965"/>
        <dbReference type="ChEBI" id="CHEBI:57856"/>
        <dbReference type="ChEBI" id="CHEBI:59789"/>
        <dbReference type="ChEBI" id="CHEBI:65280"/>
    </reaction>
    <physiologicalReaction direction="left-to-right" evidence="5">
        <dbReference type="Rhea" id="RHEA:48101"/>
    </physiologicalReaction>
</comment>
<feature type="region of interest" description="Disordered" evidence="7">
    <location>
        <begin position="621"/>
        <end position="650"/>
    </location>
</feature>
<dbReference type="Gene3D" id="2.70.160.11">
    <property type="entry name" value="Hnrnp arginine n-methyltransferase1"/>
    <property type="match status" value="1"/>
</dbReference>